<dbReference type="WBParaSite" id="snap_masked-unitig_41735-processed-gene-0.0-mRNA-1">
    <property type="protein sequence ID" value="snap_masked-unitig_41735-processed-gene-0.0-mRNA-1"/>
    <property type="gene ID" value="snap_masked-unitig_41735-processed-gene-0.0"/>
</dbReference>
<dbReference type="Proteomes" id="UP000095280">
    <property type="component" value="Unplaced"/>
</dbReference>
<protein>
    <submittedName>
        <fullName evidence="2">C2 domain-containing protein</fullName>
    </submittedName>
</protein>
<evidence type="ECO:0000313" key="2">
    <source>
        <dbReference type="WBParaSite" id="snap_masked-unitig_41735-processed-gene-0.0-mRNA-1"/>
    </source>
</evidence>
<evidence type="ECO:0000313" key="1">
    <source>
        <dbReference type="Proteomes" id="UP000095280"/>
    </source>
</evidence>
<accession>A0A1I8JQ35</accession>
<reference evidence="2" key="1">
    <citation type="submission" date="2016-11" db="UniProtKB">
        <authorList>
            <consortium name="WormBaseParasite"/>
        </authorList>
    </citation>
    <scope>IDENTIFICATION</scope>
</reference>
<proteinExistence type="predicted"/>
<dbReference type="AlphaFoldDB" id="A0A1I8JQ35"/>
<organism evidence="1 2">
    <name type="scientific">Macrostomum lignano</name>
    <dbReference type="NCBI Taxonomy" id="282301"/>
    <lineage>
        <taxon>Eukaryota</taxon>
        <taxon>Metazoa</taxon>
        <taxon>Spiralia</taxon>
        <taxon>Lophotrochozoa</taxon>
        <taxon>Platyhelminthes</taxon>
        <taxon>Rhabditophora</taxon>
        <taxon>Macrostomorpha</taxon>
        <taxon>Macrostomida</taxon>
        <taxon>Macrostomidae</taxon>
        <taxon>Macrostomum</taxon>
    </lineage>
</organism>
<keyword evidence="1" id="KW-1185">Reference proteome</keyword>
<name>A0A1I8JQ35_9PLAT</name>
<sequence>MGEICCLSATCCTGRKEYYGNSHCSLKNFELRRTFEAGARWDRGKDQYRLCYARRRAKLTVCGSSVRGTSSPMDANLVQRSDSLSCDLLLLGELADRLPLLSHREFTTFLSQQELQEKTLEITVWDKVDFGTKNDFMDPCYGCSFSLSQSIRYRTHP</sequence>